<organism evidence="3 4">
    <name type="scientific">Shewanella electrodiphila</name>
    <dbReference type="NCBI Taxonomy" id="934143"/>
    <lineage>
        <taxon>Bacteria</taxon>
        <taxon>Pseudomonadati</taxon>
        <taxon>Pseudomonadota</taxon>
        <taxon>Gammaproteobacteria</taxon>
        <taxon>Alteromonadales</taxon>
        <taxon>Shewanellaceae</taxon>
        <taxon>Shewanella</taxon>
    </lineage>
</organism>
<feature type="domain" description="Carbohydrate esterase 2 N-terminal" evidence="2">
    <location>
        <begin position="56"/>
        <end position="157"/>
    </location>
</feature>
<dbReference type="Gene3D" id="2.60.120.260">
    <property type="entry name" value="Galactose-binding domain-like"/>
    <property type="match status" value="1"/>
</dbReference>
<dbReference type="RefSeq" id="WP_248955257.1">
    <property type="nucleotide sequence ID" value="NZ_JAKIKU010000003.1"/>
</dbReference>
<dbReference type="SUPFAM" id="SSF52266">
    <property type="entry name" value="SGNH hydrolase"/>
    <property type="match status" value="1"/>
</dbReference>
<dbReference type="InterPro" id="IPR036514">
    <property type="entry name" value="SGNH_hydro_sf"/>
</dbReference>
<name>A0ABT0KMI1_9GAMM</name>
<comment type="caution">
    <text evidence="3">The sequence shown here is derived from an EMBL/GenBank/DDBJ whole genome shotgun (WGS) entry which is preliminary data.</text>
</comment>
<dbReference type="Proteomes" id="UP001202134">
    <property type="component" value="Unassembled WGS sequence"/>
</dbReference>
<protein>
    <submittedName>
        <fullName evidence="3">GDSL-type esterase/lipase family protein</fullName>
    </submittedName>
</protein>
<dbReference type="InterPro" id="IPR013830">
    <property type="entry name" value="SGNH_hydro"/>
</dbReference>
<accession>A0ABT0KMI1</accession>
<dbReference type="InterPro" id="IPR052762">
    <property type="entry name" value="PCW_deacetylase/CE"/>
</dbReference>
<gene>
    <name evidence="3" type="ORF">L2737_06920</name>
</gene>
<dbReference type="PANTHER" id="PTHR37834:SF2">
    <property type="entry name" value="ESTERASE, SGNH HYDROLASE-TYPE"/>
    <property type="match status" value="1"/>
</dbReference>
<dbReference type="Pfam" id="PF17996">
    <property type="entry name" value="CE2_N"/>
    <property type="match status" value="1"/>
</dbReference>
<reference evidence="3 4" key="1">
    <citation type="submission" date="2022-01" db="EMBL/GenBank/DDBJ databases">
        <title>Whole genome-based taxonomy of the Shewanellaceae.</title>
        <authorList>
            <person name="Martin-Rodriguez A.J."/>
        </authorList>
    </citation>
    <scope>NUCLEOTIDE SEQUENCE [LARGE SCALE GENOMIC DNA]</scope>
    <source>
        <strain evidence="3 4">DSM 24955</strain>
    </source>
</reference>
<dbReference type="PANTHER" id="PTHR37834">
    <property type="entry name" value="GDSL-LIKE LIPASE/ACYLHYDROLASE DOMAIN PROTEIN (AFU_ORTHOLOGUE AFUA_2G00620)"/>
    <property type="match status" value="1"/>
</dbReference>
<keyword evidence="4" id="KW-1185">Reference proteome</keyword>
<evidence type="ECO:0000313" key="4">
    <source>
        <dbReference type="Proteomes" id="UP001202134"/>
    </source>
</evidence>
<evidence type="ECO:0000259" key="1">
    <source>
        <dbReference type="Pfam" id="PF13472"/>
    </source>
</evidence>
<evidence type="ECO:0000259" key="2">
    <source>
        <dbReference type="Pfam" id="PF17996"/>
    </source>
</evidence>
<sequence length="395" mass="44009">MKKIVALTLSIFVTFSVLPAYVVGIVAIFYSAVGISGELHKVAALLQPADNPAYLYTGRIDFTDPKKPYLTWPGSSIKAQFSGSELAITMDDELGLNYYNVIIDKQNRFPTVIGLKKGTHTYTVATGLPFGIHNVEIFKRTEGTEGGSHFLGLTLSKAINNIEAGKLLTKPAPLTRKIEFYGDSITSGMGNEAIYNSHDKNGFEKNHYLSYAAITARMLNAEHHSISHSGIGVMYSWFDYIMPEYFNQLSAVGNNDTRWDFLSWKADVIVINLTQNDSWLVKSKKHVEVAPTESEIVEHYVDFVQTIRSKYPQALIVCALGSMNATQQGSPWPGYIKLAIDHIKYQEPDARISSVMFDYNGFKKHPRVAQHHANATKLAQLIATQMDWDMNVGAD</sequence>
<dbReference type="Gene3D" id="3.40.50.1110">
    <property type="entry name" value="SGNH hydrolase"/>
    <property type="match status" value="1"/>
</dbReference>
<dbReference type="Pfam" id="PF13472">
    <property type="entry name" value="Lipase_GDSL_2"/>
    <property type="match status" value="1"/>
</dbReference>
<evidence type="ECO:0000313" key="3">
    <source>
        <dbReference type="EMBL" id="MCL1045063.1"/>
    </source>
</evidence>
<proteinExistence type="predicted"/>
<dbReference type="EMBL" id="JAKIKU010000003">
    <property type="protein sequence ID" value="MCL1045063.1"/>
    <property type="molecule type" value="Genomic_DNA"/>
</dbReference>
<dbReference type="InterPro" id="IPR040794">
    <property type="entry name" value="CE2_N"/>
</dbReference>
<feature type="domain" description="SGNH hydrolase-type esterase" evidence="1">
    <location>
        <begin position="180"/>
        <end position="331"/>
    </location>
</feature>